<protein>
    <recommendedName>
        <fullName evidence="3">RRM domain-containing protein</fullName>
    </recommendedName>
</protein>
<sequence>MAPDSPPDPVIVSSDRLADLEPYCTHIYHQEPDRWSSIFPWEFPHDSNREEEEAFLREWFDEREIRMQGGAHGQGNGFRFLKSVWWWIALWNLNTRIPQFTHWWLAKPSSVELLNDQSMHPYLLRSDVEVSTFFLDDERKTYGDKFLGWVIPYLQMTIKEMIEKQRTEGKPALTLDTTVGEGLAVDKPVAHSEPDSAQPADTTPKITQSAVCPPTQLKEAAEASAAVPQTAPLPPRPIELPQAAYGHQPVSPQSSFQDHSSMQPTFQDQSSVQSAFQQPSMQSAFQQPSMQPTFHQVSTQSTFQQPSMQSTFQEQPSMQSTSQEQPSMQSNFHEQPLGRKYSGSKRYNKNSGQHSNRRSSFKERNAPVYASPPFYSQGPMPMNNANRGSSTGSMSFPQPMLQGHSFPHQDQYMAPQHAQSFGPMHQQMNQPMRYMQGYQNMPSTDPFADRTNFQEHNRAFSGERSMPFYQDSHGSHGDHRQNSYGSRGGAVGRARGNTPGRGRGRGRNSFSSNDQHYPKMNMEASHHNMPFTEPDGHVFAPRYRRESVIQEEKNWRSGSDDPQGRYTDAPADENVARRQSSYGEMVSPSSYQSRPTPVYATKPPQDADIERVAISDPPCAHHTARTPSLRAPPMPNLPDPGQMTREECCGQDWIGSDCVYADTLVLFNVPMSMEDDHIAAFMSQFGEVYPVRRNVAKTHQMVFANFKSAAGARNCILNRPDHWPDGSPFRVQVSKHFWDPTHSKYIFRGRNAGGAGTPFEAQKNPNAPSHSILARPEADTPSNQGKGNEQPAVEIQHSGQTTPTLSTASTPKKTKKKPKSSKTKNHRQKDEEDLRKASQSLKLEQQLRAESGDAQGDKASVVKSTDCQKAEETLVSVADVKKHLTSDKSPLPNPQRSLSVQTEHETSSEPAFTPTDRIEARLPATIGHDSDNPAPVMVATSQALASGNVAETELQVPASPPPTAAPVVESKSDAADDVPREELFREAQKTKNETATKAAVGPGVSSTTTDEAKTSTPIKQDDTMIDDSFHTASGSPDTIKPNREAKVDAVLNSTASGTVYVEDFSASPVEHEEKHQAGADIGNVPAPPTPVSSSDGSEKSRTPQPPAISTNFPPKADTLEVPQHVSPGAGSAVPTPHTAYFTAPNTPAVVQESPREDKGKAKLIPLNKVNKLEPPRAESAAPASKNKENVAPSTSAQKKPEKLEKPKGPAQTESLSLFGKKREKEKKPKAGKQATLKGKPKGFDTNGTVDGGTGNANCTASITAQPKATEATSTKGGEEMSRTDSKMSNTLKKRNKKKKETELAQDTGKATLEELAARHEPSQGQASPTKRRGITERISEFFRGGSRSRSRDRAEG</sequence>
<accession>A0A6A6PIW0</accession>
<feature type="compositionally biased region" description="Polar residues" evidence="2">
    <location>
        <begin position="383"/>
        <end position="396"/>
    </location>
</feature>
<feature type="region of interest" description="Disordered" evidence="2">
    <location>
        <begin position="465"/>
        <end position="520"/>
    </location>
</feature>
<keyword evidence="5" id="KW-1185">Reference proteome</keyword>
<feature type="compositionally biased region" description="Low complexity" evidence="2">
    <location>
        <begin position="801"/>
        <end position="811"/>
    </location>
</feature>
<evidence type="ECO:0000256" key="1">
    <source>
        <dbReference type="PROSITE-ProRule" id="PRU00176"/>
    </source>
</evidence>
<evidence type="ECO:0000313" key="4">
    <source>
        <dbReference type="EMBL" id="KAF2479651.1"/>
    </source>
</evidence>
<feature type="region of interest" description="Disordered" evidence="2">
    <location>
        <begin position="954"/>
        <end position="1044"/>
    </location>
</feature>
<feature type="compositionally biased region" description="Polar residues" evidence="2">
    <location>
        <begin position="1258"/>
        <end position="1275"/>
    </location>
</feature>
<feature type="region of interest" description="Disordered" evidence="2">
    <location>
        <begin position="749"/>
        <end position="867"/>
    </location>
</feature>
<organism evidence="4 5">
    <name type="scientific">Neohortaea acidophila</name>
    <dbReference type="NCBI Taxonomy" id="245834"/>
    <lineage>
        <taxon>Eukaryota</taxon>
        <taxon>Fungi</taxon>
        <taxon>Dikarya</taxon>
        <taxon>Ascomycota</taxon>
        <taxon>Pezizomycotina</taxon>
        <taxon>Dothideomycetes</taxon>
        <taxon>Dothideomycetidae</taxon>
        <taxon>Mycosphaerellales</taxon>
        <taxon>Teratosphaeriaceae</taxon>
        <taxon>Neohortaea</taxon>
    </lineage>
</organism>
<dbReference type="SUPFAM" id="SSF54928">
    <property type="entry name" value="RNA-binding domain, RBD"/>
    <property type="match status" value="1"/>
</dbReference>
<evidence type="ECO:0000259" key="3">
    <source>
        <dbReference type="PROSITE" id="PS50102"/>
    </source>
</evidence>
<feature type="compositionally biased region" description="Basic residues" evidence="2">
    <location>
        <begin position="812"/>
        <end position="827"/>
    </location>
</feature>
<gene>
    <name evidence="4" type="ORF">BDY17DRAFT_42782</name>
</gene>
<dbReference type="InterPro" id="IPR000504">
    <property type="entry name" value="RRM_dom"/>
</dbReference>
<dbReference type="GeneID" id="54479381"/>
<feature type="region of interest" description="Disordered" evidence="2">
    <location>
        <begin position="189"/>
        <end position="208"/>
    </location>
</feature>
<dbReference type="EMBL" id="MU001641">
    <property type="protein sequence ID" value="KAF2479651.1"/>
    <property type="molecule type" value="Genomic_DNA"/>
</dbReference>
<feature type="compositionally biased region" description="Basic and acidic residues" evidence="2">
    <location>
        <begin position="1276"/>
        <end position="1285"/>
    </location>
</feature>
<name>A0A6A6PIW0_9PEZI</name>
<feature type="compositionally biased region" description="Polar residues" evidence="2">
    <location>
        <begin position="199"/>
        <end position="208"/>
    </location>
</feature>
<dbReference type="InterPro" id="IPR012677">
    <property type="entry name" value="Nucleotide-bd_a/b_plait_sf"/>
</dbReference>
<dbReference type="Proteomes" id="UP000799767">
    <property type="component" value="Unassembled WGS sequence"/>
</dbReference>
<feature type="compositionally biased region" description="Polar residues" evidence="2">
    <location>
        <begin position="577"/>
        <end position="595"/>
    </location>
</feature>
<feature type="compositionally biased region" description="Basic and acidic residues" evidence="2">
    <location>
        <begin position="549"/>
        <end position="563"/>
    </location>
</feature>
<dbReference type="Gene3D" id="3.30.70.330">
    <property type="match status" value="1"/>
</dbReference>
<feature type="compositionally biased region" description="Polar residues" evidence="2">
    <location>
        <begin position="250"/>
        <end position="333"/>
    </location>
</feature>
<feature type="compositionally biased region" description="Polar residues" evidence="2">
    <location>
        <begin position="1004"/>
        <end position="1018"/>
    </location>
</feature>
<proteinExistence type="predicted"/>
<feature type="region of interest" description="Disordered" evidence="2">
    <location>
        <begin position="1063"/>
        <end position="1356"/>
    </location>
</feature>
<dbReference type="OrthoDB" id="3945592at2759"/>
<dbReference type="GO" id="GO:0003723">
    <property type="term" value="F:RNA binding"/>
    <property type="evidence" value="ECO:0007669"/>
    <property type="project" value="UniProtKB-UniRule"/>
</dbReference>
<dbReference type="SMART" id="SM00360">
    <property type="entry name" value="RRM"/>
    <property type="match status" value="1"/>
</dbReference>
<dbReference type="PROSITE" id="PS50102">
    <property type="entry name" value="RRM"/>
    <property type="match status" value="1"/>
</dbReference>
<feature type="compositionally biased region" description="Basic and acidic residues" evidence="2">
    <location>
        <begin position="1311"/>
        <end position="1321"/>
    </location>
</feature>
<evidence type="ECO:0000313" key="5">
    <source>
        <dbReference type="Proteomes" id="UP000799767"/>
    </source>
</evidence>
<evidence type="ECO:0000256" key="2">
    <source>
        <dbReference type="SAM" id="MobiDB-lite"/>
    </source>
</evidence>
<feature type="region of interest" description="Disordered" evidence="2">
    <location>
        <begin position="884"/>
        <end position="917"/>
    </location>
</feature>
<keyword evidence="1" id="KW-0694">RNA-binding</keyword>
<feature type="region of interest" description="Disordered" evidence="2">
    <location>
        <begin position="549"/>
        <end position="603"/>
    </location>
</feature>
<feature type="compositionally biased region" description="Basic and acidic residues" evidence="2">
    <location>
        <begin position="1198"/>
        <end position="1207"/>
    </location>
</feature>
<feature type="domain" description="RRM" evidence="3">
    <location>
        <begin position="662"/>
        <end position="736"/>
    </location>
</feature>
<feature type="region of interest" description="Disordered" evidence="2">
    <location>
        <begin position="218"/>
        <end position="403"/>
    </location>
</feature>
<dbReference type="RefSeq" id="XP_033586221.1">
    <property type="nucleotide sequence ID" value="XM_033738379.1"/>
</dbReference>
<reference evidence="4" key="1">
    <citation type="journal article" date="2020" name="Stud. Mycol.">
        <title>101 Dothideomycetes genomes: a test case for predicting lifestyles and emergence of pathogens.</title>
        <authorList>
            <person name="Haridas S."/>
            <person name="Albert R."/>
            <person name="Binder M."/>
            <person name="Bloem J."/>
            <person name="Labutti K."/>
            <person name="Salamov A."/>
            <person name="Andreopoulos B."/>
            <person name="Baker S."/>
            <person name="Barry K."/>
            <person name="Bills G."/>
            <person name="Bluhm B."/>
            <person name="Cannon C."/>
            <person name="Castanera R."/>
            <person name="Culley D."/>
            <person name="Daum C."/>
            <person name="Ezra D."/>
            <person name="Gonzalez J."/>
            <person name="Henrissat B."/>
            <person name="Kuo A."/>
            <person name="Liang C."/>
            <person name="Lipzen A."/>
            <person name="Lutzoni F."/>
            <person name="Magnuson J."/>
            <person name="Mondo S."/>
            <person name="Nolan M."/>
            <person name="Ohm R."/>
            <person name="Pangilinan J."/>
            <person name="Park H.-J."/>
            <person name="Ramirez L."/>
            <person name="Alfaro M."/>
            <person name="Sun H."/>
            <person name="Tritt A."/>
            <person name="Yoshinaga Y."/>
            <person name="Zwiers L.-H."/>
            <person name="Turgeon B."/>
            <person name="Goodwin S."/>
            <person name="Spatafora J."/>
            <person name="Crous P."/>
            <person name="Grigoriev I."/>
        </authorList>
    </citation>
    <scope>NUCLEOTIDE SEQUENCE</scope>
    <source>
        <strain evidence="4">CBS 113389</strain>
    </source>
</reference>
<dbReference type="InterPro" id="IPR035979">
    <property type="entry name" value="RBD_domain_sf"/>
</dbReference>
<feature type="compositionally biased region" description="Basic and acidic residues" evidence="2">
    <location>
        <begin position="970"/>
        <end position="994"/>
    </location>
</feature>